<organism evidence="8 9">
    <name type="scientific">Blepharisma stoltei</name>
    <dbReference type="NCBI Taxonomy" id="1481888"/>
    <lineage>
        <taxon>Eukaryota</taxon>
        <taxon>Sar</taxon>
        <taxon>Alveolata</taxon>
        <taxon>Ciliophora</taxon>
        <taxon>Postciliodesmatophora</taxon>
        <taxon>Heterotrichea</taxon>
        <taxon>Heterotrichida</taxon>
        <taxon>Blepharismidae</taxon>
        <taxon>Blepharisma</taxon>
    </lineage>
</organism>
<sequence>MAQAYQLESTLKHGEELLESGNDESALLAFHEGITSKRRGSQLTFDKIMIHHVELCAKLENIKFLKEALLVFRNAVQNITPQSLQTVLERLRQKAEAKVDQALQDYSETIDIGDLEAEEQPDKLLLASTMPVQHEREKAEIITNSLKFLWETYKLCLDILKTNGKMVTAYKDTAIQALDFCFRHKRHFECKRLCETLRVHLQNIIKNHKNMATTLNYYISLDDEETISSLIKIREKQIDVCMDLDLWQEAFKTAEDTHHLMQYRKNPPASLVRYWGSLARVFWKAGHYLFHAYAHYLCLITHRRHNKSFSGEKDKNISSLVVLATLAIPTYKLAEDINSIQEESQLNHDLAMKLASMLKSSGVLSREQLIQLLLTKNIVEGASDEVKELYYLLENQFLPLTLSHKVKPVLSKLKDNPELAIYIPIIERLLVGRVLGQLSKCYSSMKVDTFCKIIDFIPYETLEEYILDIATNSSLSIKIDYIRSAILFKDKSEKANPTQKLTQIKKYLQESYLAIKKDDIAEKRKNLHHNCFKQVEESLARDQEELIKKKEEMNKIWVTREEDQKNKEDQDKKAKEEEKAKIDKDLKEKQKQVEIDIKLSKLQQEKKAIILEEIYLWIYRIKAQGFTPKEMNIDGRRLDDMTDDELVAVGPEAIHKLCLKLVEKEKREKERIMNEEQKKLEYFERAKRETIIPILLEQWEKNTDQEIQTKKNILRERYEHDINLKTKLERVKDLKRDFIQNEEKRAMTVYEAQVDEWTKKMKEAYKKIAVEEAESRLISDKKKKEEDEKKRKEDEERQKKADALRAEEMRREQESRKYIQKEGFRRNEEPVQTTIGWRKEVKEEEKTQPTTATGPPKRFTNSGKKVEPVTKAPEQAKPEIGPTQKVAQAPQRPIESKPITRPPPAQERKEPESGPRPRFSNSKKNDPKKAEETKREEPPKRKKSEQEVDNEGFVTVTKGAKPQHK</sequence>
<feature type="domain" description="PCI" evidence="7">
    <location>
        <begin position="314"/>
        <end position="493"/>
    </location>
</feature>
<feature type="region of interest" description="Disordered" evidence="6">
    <location>
        <begin position="776"/>
        <end position="965"/>
    </location>
</feature>
<dbReference type="Gene3D" id="1.25.40.860">
    <property type="match status" value="1"/>
</dbReference>
<protein>
    <recommendedName>
        <fullName evidence="7">PCI domain-containing protein</fullName>
    </recommendedName>
</protein>
<feature type="compositionally biased region" description="Polar residues" evidence="6">
    <location>
        <begin position="848"/>
        <end position="863"/>
    </location>
</feature>
<dbReference type="GO" id="GO:0001732">
    <property type="term" value="P:formation of cytoplasmic translation initiation complex"/>
    <property type="evidence" value="ECO:0007669"/>
    <property type="project" value="TreeGrafter"/>
</dbReference>
<dbReference type="Pfam" id="PF22591">
    <property type="entry name" value="eIF3a_PCI_TPR-like"/>
    <property type="match status" value="1"/>
</dbReference>
<evidence type="ECO:0000256" key="4">
    <source>
        <dbReference type="ARBA" id="ARBA00022917"/>
    </source>
</evidence>
<evidence type="ECO:0000256" key="6">
    <source>
        <dbReference type="SAM" id="MobiDB-lite"/>
    </source>
</evidence>
<feature type="coiled-coil region" evidence="5">
    <location>
        <begin position="532"/>
        <end position="592"/>
    </location>
</feature>
<reference evidence="8" key="1">
    <citation type="submission" date="2021-09" db="EMBL/GenBank/DDBJ databases">
        <authorList>
            <consortium name="AG Swart"/>
            <person name="Singh M."/>
            <person name="Singh A."/>
            <person name="Seah K."/>
            <person name="Emmerich C."/>
        </authorList>
    </citation>
    <scope>NUCLEOTIDE SEQUENCE</scope>
    <source>
        <strain evidence="8">ATCC30299</strain>
    </source>
</reference>
<keyword evidence="1" id="KW-0963">Cytoplasm</keyword>
<comment type="caution">
    <text evidence="8">The sequence shown here is derived from an EMBL/GenBank/DDBJ whole genome shotgun (WGS) entry which is preliminary data.</text>
</comment>
<proteinExistence type="predicted"/>
<evidence type="ECO:0000256" key="1">
    <source>
        <dbReference type="ARBA" id="ARBA00022490"/>
    </source>
</evidence>
<dbReference type="GO" id="GO:0002188">
    <property type="term" value="P:translation reinitiation"/>
    <property type="evidence" value="ECO:0007669"/>
    <property type="project" value="TreeGrafter"/>
</dbReference>
<dbReference type="EMBL" id="CAJZBQ010000040">
    <property type="protein sequence ID" value="CAG9326073.1"/>
    <property type="molecule type" value="Genomic_DNA"/>
</dbReference>
<dbReference type="GO" id="GO:0043614">
    <property type="term" value="C:multi-eIF complex"/>
    <property type="evidence" value="ECO:0007669"/>
    <property type="project" value="TreeGrafter"/>
</dbReference>
<keyword evidence="3" id="KW-0694">RNA-binding</keyword>
<dbReference type="AlphaFoldDB" id="A0AAU9JWG7"/>
<keyword evidence="5" id="KW-0175">Coiled coil</keyword>
<dbReference type="GO" id="GO:0003743">
    <property type="term" value="F:translation initiation factor activity"/>
    <property type="evidence" value="ECO:0007669"/>
    <property type="project" value="UniProtKB-KW"/>
</dbReference>
<keyword evidence="9" id="KW-1185">Reference proteome</keyword>
<evidence type="ECO:0000256" key="3">
    <source>
        <dbReference type="ARBA" id="ARBA00022884"/>
    </source>
</evidence>
<dbReference type="PROSITE" id="PS50250">
    <property type="entry name" value="PCI"/>
    <property type="match status" value="1"/>
</dbReference>
<dbReference type="Proteomes" id="UP001162131">
    <property type="component" value="Unassembled WGS sequence"/>
</dbReference>
<feature type="compositionally biased region" description="Basic and acidic residues" evidence="6">
    <location>
        <begin position="837"/>
        <end position="847"/>
    </location>
</feature>
<dbReference type="PANTHER" id="PTHR14005:SF0">
    <property type="entry name" value="EUKARYOTIC TRANSLATION INITIATION FACTOR 3 SUBUNIT A"/>
    <property type="match status" value="1"/>
</dbReference>
<dbReference type="InterPro" id="IPR000717">
    <property type="entry name" value="PCI_dom"/>
</dbReference>
<dbReference type="GO" id="GO:0003729">
    <property type="term" value="F:mRNA binding"/>
    <property type="evidence" value="ECO:0007669"/>
    <property type="project" value="TreeGrafter"/>
</dbReference>
<keyword evidence="4" id="KW-0648">Protein biosynthesis</keyword>
<dbReference type="GO" id="GO:0071541">
    <property type="term" value="C:eukaryotic translation initiation factor 3 complex, eIF3m"/>
    <property type="evidence" value="ECO:0007669"/>
    <property type="project" value="TreeGrafter"/>
</dbReference>
<feature type="compositionally biased region" description="Basic and acidic residues" evidence="6">
    <location>
        <begin position="906"/>
        <end position="915"/>
    </location>
</feature>
<keyword evidence="2" id="KW-0396">Initiation factor</keyword>
<evidence type="ECO:0000256" key="2">
    <source>
        <dbReference type="ARBA" id="ARBA00022540"/>
    </source>
</evidence>
<accession>A0AAU9JWG7</accession>
<evidence type="ECO:0000313" key="8">
    <source>
        <dbReference type="EMBL" id="CAG9326073.1"/>
    </source>
</evidence>
<name>A0AAU9JWG7_9CILI</name>
<dbReference type="PANTHER" id="PTHR14005">
    <property type="entry name" value="EUKARYOTIC TRANSLATION INITIATION FACTOR 3, THETA SUBUNIT"/>
    <property type="match status" value="1"/>
</dbReference>
<evidence type="ECO:0000313" key="9">
    <source>
        <dbReference type="Proteomes" id="UP001162131"/>
    </source>
</evidence>
<gene>
    <name evidence="8" type="ORF">BSTOLATCC_MIC40513</name>
</gene>
<dbReference type="GO" id="GO:0071540">
    <property type="term" value="C:eukaryotic translation initiation factor 3 complex, eIF3e"/>
    <property type="evidence" value="ECO:0007669"/>
    <property type="project" value="TreeGrafter"/>
</dbReference>
<dbReference type="Gene3D" id="4.10.860.10">
    <property type="entry name" value="UVR domain"/>
    <property type="match status" value="1"/>
</dbReference>
<dbReference type="InterPro" id="IPR027512">
    <property type="entry name" value="EIF3A"/>
</dbReference>
<evidence type="ECO:0000259" key="7">
    <source>
        <dbReference type="PROSITE" id="PS50250"/>
    </source>
</evidence>
<feature type="compositionally biased region" description="Basic and acidic residues" evidence="6">
    <location>
        <begin position="923"/>
        <end position="939"/>
    </location>
</feature>
<feature type="coiled-coil region" evidence="5">
    <location>
        <begin position="659"/>
        <end position="716"/>
    </location>
</feature>
<evidence type="ECO:0000256" key="5">
    <source>
        <dbReference type="SAM" id="Coils"/>
    </source>
</evidence>
<feature type="compositionally biased region" description="Basic and acidic residues" evidence="6">
    <location>
        <begin position="776"/>
        <end position="829"/>
    </location>
</feature>
<dbReference type="InterPro" id="IPR054711">
    <property type="entry name" value="eIF3a_PCI_TPR-like"/>
</dbReference>